<comment type="caution">
    <text evidence="1">The sequence shown here is derived from an EMBL/GenBank/DDBJ whole genome shotgun (WGS) entry which is preliminary data.</text>
</comment>
<feature type="non-terminal residue" evidence="1">
    <location>
        <position position="100"/>
    </location>
</feature>
<dbReference type="EMBL" id="BARW01022404">
    <property type="protein sequence ID" value="GAI99036.1"/>
    <property type="molecule type" value="Genomic_DNA"/>
</dbReference>
<sequence>MIYSYQWLKEYVDFDLSPERLMSLFTSAGFPIEDFSSAGDDLVFECEIPANRGDLLSILGLAREVAAILGKKPPGFPQIFTGKSRPFGIKVTSLAPSLCP</sequence>
<evidence type="ECO:0008006" key="2">
    <source>
        <dbReference type="Google" id="ProtNLM"/>
    </source>
</evidence>
<protein>
    <recommendedName>
        <fullName evidence="2">tRNA-binding domain-containing protein</fullName>
    </recommendedName>
</protein>
<accession>X1U5Z9</accession>
<gene>
    <name evidence="1" type="ORF">S12H4_37403</name>
</gene>
<dbReference type="AlphaFoldDB" id="X1U5Z9"/>
<dbReference type="InterPro" id="IPR009061">
    <property type="entry name" value="DNA-bd_dom_put_sf"/>
</dbReference>
<reference evidence="1" key="1">
    <citation type="journal article" date="2014" name="Front. Microbiol.">
        <title>High frequency of phylogenetically diverse reductive dehalogenase-homologous genes in deep subseafloor sedimentary metagenomes.</title>
        <authorList>
            <person name="Kawai M."/>
            <person name="Futagami T."/>
            <person name="Toyoda A."/>
            <person name="Takaki Y."/>
            <person name="Nishi S."/>
            <person name="Hori S."/>
            <person name="Arai W."/>
            <person name="Tsubouchi T."/>
            <person name="Morono Y."/>
            <person name="Uchiyama I."/>
            <person name="Ito T."/>
            <person name="Fujiyama A."/>
            <person name="Inagaki F."/>
            <person name="Takami H."/>
        </authorList>
    </citation>
    <scope>NUCLEOTIDE SEQUENCE</scope>
    <source>
        <strain evidence="1">Expedition CK06-06</strain>
    </source>
</reference>
<dbReference type="Gene3D" id="3.30.56.10">
    <property type="match status" value="1"/>
</dbReference>
<proteinExistence type="predicted"/>
<organism evidence="1">
    <name type="scientific">marine sediment metagenome</name>
    <dbReference type="NCBI Taxonomy" id="412755"/>
    <lineage>
        <taxon>unclassified sequences</taxon>
        <taxon>metagenomes</taxon>
        <taxon>ecological metagenomes</taxon>
    </lineage>
</organism>
<dbReference type="SUPFAM" id="SSF46955">
    <property type="entry name" value="Putative DNA-binding domain"/>
    <property type="match status" value="1"/>
</dbReference>
<evidence type="ECO:0000313" key="1">
    <source>
        <dbReference type="EMBL" id="GAI99036.1"/>
    </source>
</evidence>
<name>X1U5Z9_9ZZZZ</name>